<dbReference type="Gene3D" id="3.40.50.1390">
    <property type="entry name" value="Resolvase, N-terminal catalytic domain"/>
    <property type="match status" value="1"/>
</dbReference>
<accession>A0A1H0PNJ8</accession>
<reference evidence="2 3" key="1">
    <citation type="submission" date="2016-10" db="EMBL/GenBank/DDBJ databases">
        <authorList>
            <person name="de Groot N.N."/>
        </authorList>
    </citation>
    <scope>NUCLEOTIDE SEQUENCE [LARGE SCALE GENOMIC DNA]</scope>
    <source>
        <strain evidence="2 3">S137</strain>
    </source>
</reference>
<dbReference type="InterPro" id="IPR055247">
    <property type="entry name" value="InsJ-like_HTH"/>
</dbReference>
<organism evidence="2 3">
    <name type="scientific">Selenomonas ruminantium</name>
    <dbReference type="NCBI Taxonomy" id="971"/>
    <lineage>
        <taxon>Bacteria</taxon>
        <taxon>Bacillati</taxon>
        <taxon>Bacillota</taxon>
        <taxon>Negativicutes</taxon>
        <taxon>Selenomonadales</taxon>
        <taxon>Selenomonadaceae</taxon>
        <taxon>Selenomonas</taxon>
    </lineage>
</organism>
<proteinExistence type="predicted"/>
<evidence type="ECO:0000313" key="2">
    <source>
        <dbReference type="EMBL" id="SDP06176.1"/>
    </source>
</evidence>
<dbReference type="InterPro" id="IPR036162">
    <property type="entry name" value="Resolvase-like_N_sf"/>
</dbReference>
<evidence type="ECO:0000259" key="1">
    <source>
        <dbReference type="PROSITE" id="PS51736"/>
    </source>
</evidence>
<dbReference type="Proteomes" id="UP000182412">
    <property type="component" value="Unassembled WGS sequence"/>
</dbReference>
<gene>
    <name evidence="2" type="ORF">SAMN05216366_105102</name>
</gene>
<dbReference type="Pfam" id="PF00239">
    <property type="entry name" value="Resolvase"/>
    <property type="match status" value="1"/>
</dbReference>
<dbReference type="Pfam" id="PF13518">
    <property type="entry name" value="HTH_28"/>
    <property type="match status" value="1"/>
</dbReference>
<dbReference type="SUPFAM" id="SSF53041">
    <property type="entry name" value="Resolvase-like"/>
    <property type="match status" value="1"/>
</dbReference>
<dbReference type="PROSITE" id="PS51736">
    <property type="entry name" value="RECOMBINASES_3"/>
    <property type="match status" value="1"/>
</dbReference>
<feature type="domain" description="Resolvase/invertase-type recombinase catalytic" evidence="1">
    <location>
        <begin position="1"/>
        <end position="136"/>
    </location>
</feature>
<dbReference type="GO" id="GO:0003677">
    <property type="term" value="F:DNA binding"/>
    <property type="evidence" value="ECO:0007669"/>
    <property type="project" value="InterPro"/>
</dbReference>
<dbReference type="AlphaFoldDB" id="A0A1H0PNJ8"/>
<dbReference type="EMBL" id="FNJQ01000005">
    <property type="protein sequence ID" value="SDP06176.1"/>
    <property type="molecule type" value="Genomic_DNA"/>
</dbReference>
<dbReference type="InterPro" id="IPR006119">
    <property type="entry name" value="Resolv_N"/>
</dbReference>
<evidence type="ECO:0000313" key="3">
    <source>
        <dbReference type="Proteomes" id="UP000182412"/>
    </source>
</evidence>
<sequence>MAAKIYGYAENEEDVKALHSFADVDIIVEDMEERGQYRMLRRFLREGDTLMVAHLSALGDSDGVVRDEVDYLVQRQIRLQVLELPITLQDLDEVSASVAYQMLKDVLQVYQQRQEERQTIWSVRQQEGIQAARKAGRRFGRPAIAYPQGWNHILEAWQAREISVMDACRKLKMSRSTFYRMVKRYRQGGETEECLS</sequence>
<name>A0A1H0PNJ8_SELRU</name>
<dbReference type="GO" id="GO:0000150">
    <property type="term" value="F:DNA strand exchange activity"/>
    <property type="evidence" value="ECO:0007669"/>
    <property type="project" value="InterPro"/>
</dbReference>
<protein>
    <submittedName>
        <fullName evidence="2">Site-specific DNA recombinase</fullName>
    </submittedName>
</protein>
<dbReference type="RefSeq" id="WP_074571604.1">
    <property type="nucleotide sequence ID" value="NZ_FNJQ01000005.1"/>
</dbReference>
<dbReference type="SMART" id="SM00857">
    <property type="entry name" value="Resolvase"/>
    <property type="match status" value="1"/>
</dbReference>